<dbReference type="eggNOG" id="ENOG502ZFK9">
    <property type="taxonomic scope" value="Bacteria"/>
</dbReference>
<protein>
    <submittedName>
        <fullName evidence="1">Uncharacterized protein</fullName>
    </submittedName>
</protein>
<reference evidence="1 2" key="1">
    <citation type="journal article" date="2015" name="Genome Announc.">
        <title>Expanding the biotechnology potential of lactobacilli through comparative genomics of 213 strains and associated genera.</title>
        <authorList>
            <person name="Sun Z."/>
            <person name="Harris H.M."/>
            <person name="McCann A."/>
            <person name="Guo C."/>
            <person name="Argimon S."/>
            <person name="Zhang W."/>
            <person name="Yang X."/>
            <person name="Jeffery I.B."/>
            <person name="Cooney J.C."/>
            <person name="Kagawa T.F."/>
            <person name="Liu W."/>
            <person name="Song Y."/>
            <person name="Salvetti E."/>
            <person name="Wrobel A."/>
            <person name="Rasinkangas P."/>
            <person name="Parkhill J."/>
            <person name="Rea M.C."/>
            <person name="O'Sullivan O."/>
            <person name="Ritari J."/>
            <person name="Douillard F.P."/>
            <person name="Paul Ross R."/>
            <person name="Yang R."/>
            <person name="Briner A.E."/>
            <person name="Felis G.E."/>
            <person name="de Vos W.M."/>
            <person name="Barrangou R."/>
            <person name="Klaenhammer T.R."/>
            <person name="Caufield P.W."/>
            <person name="Cui Y."/>
            <person name="Zhang H."/>
            <person name="O'Toole P.W."/>
        </authorList>
    </citation>
    <scope>NUCLEOTIDE SEQUENCE [LARGE SCALE GENOMIC DNA]</scope>
    <source>
        <strain evidence="1 2">DSM 20178</strain>
    </source>
</reference>
<comment type="caution">
    <text evidence="1">The sequence shown here is derived from an EMBL/GenBank/DDBJ whole genome shotgun (WGS) entry which is preliminary data.</text>
</comment>
<sequence length="275" mass="30904">MNNEIFKRVTAAESVFLDLPYIFEINGQPFSKQDLQNWQLKEYKKTAKLLGKLFASKLKITNDMPFVEIKAAVVAEKIRLGQDTLKDALHRQTRLANAGSKFGVRASFGRRKVSVADIYIDHSAVHAKEAMATFSKMMTINSPENQFYNFKANPNHFYSSGSDTDQTVVEMTGGTRIANKFTLLYGNEEGLVTKYDPNFKYQTAGSGQLDDGFVIGGVRHQMTDEGDRLHARLQVEFPAILPNAIIHAHAVHLLVEFSNWLTDITMLLDEAHSSK</sequence>
<dbReference type="RefSeq" id="WP_010490565.1">
    <property type="nucleotide sequence ID" value="NZ_AZCT01000002.1"/>
</dbReference>
<organism evidence="1 2">
    <name type="scientific">Lacticaseibacillus zeae DSM 20178 = KCTC 3804</name>
    <dbReference type="NCBI Taxonomy" id="1423816"/>
    <lineage>
        <taxon>Bacteria</taxon>
        <taxon>Bacillati</taxon>
        <taxon>Bacillota</taxon>
        <taxon>Bacilli</taxon>
        <taxon>Lactobacillales</taxon>
        <taxon>Lactobacillaceae</taxon>
        <taxon>Lacticaseibacillus</taxon>
    </lineage>
</organism>
<gene>
    <name evidence="1" type="ORF">FD51_GL001293</name>
</gene>
<evidence type="ECO:0000313" key="1">
    <source>
        <dbReference type="EMBL" id="KRK13102.1"/>
    </source>
</evidence>
<evidence type="ECO:0000313" key="2">
    <source>
        <dbReference type="Proteomes" id="UP000051984"/>
    </source>
</evidence>
<proteinExistence type="predicted"/>
<dbReference type="Proteomes" id="UP000051984">
    <property type="component" value="Unassembled WGS sequence"/>
</dbReference>
<name>A0A0R1EW04_LACZE</name>
<accession>A0A0R1EW04</accession>
<dbReference type="EMBL" id="AZCT01000002">
    <property type="protein sequence ID" value="KRK13102.1"/>
    <property type="molecule type" value="Genomic_DNA"/>
</dbReference>
<dbReference type="AlphaFoldDB" id="A0A0R1EW04"/>
<dbReference type="PATRIC" id="fig|1423816.3.peg.1353"/>